<feature type="modified residue" description="N6-(pyridoxal phosphate)lysine" evidence="2 3">
    <location>
        <position position="51"/>
    </location>
</feature>
<dbReference type="Pfam" id="PF01168">
    <property type="entry name" value="Ala_racemase_N"/>
    <property type="match status" value="1"/>
</dbReference>
<evidence type="ECO:0000256" key="1">
    <source>
        <dbReference type="ARBA" id="ARBA00022898"/>
    </source>
</evidence>
<keyword evidence="1 2" id="KW-0663">Pyridoxal phosphate</keyword>
<dbReference type="InterPro" id="IPR001608">
    <property type="entry name" value="Ala_racemase_N"/>
</dbReference>
<dbReference type="EMBL" id="JASPKY010000662">
    <property type="protein sequence ID" value="KAK9687088.1"/>
    <property type="molecule type" value="Genomic_DNA"/>
</dbReference>
<evidence type="ECO:0000256" key="4">
    <source>
        <dbReference type="RuleBase" id="RU004514"/>
    </source>
</evidence>
<reference evidence="6 7" key="1">
    <citation type="journal article" date="2024" name="BMC Genomics">
        <title>De novo assembly and annotation of Popillia japonica's genome with initial clues to its potential as an invasive pest.</title>
        <authorList>
            <person name="Cucini C."/>
            <person name="Boschi S."/>
            <person name="Funari R."/>
            <person name="Cardaioli E."/>
            <person name="Iannotti N."/>
            <person name="Marturano G."/>
            <person name="Paoli F."/>
            <person name="Bruttini M."/>
            <person name="Carapelli A."/>
            <person name="Frati F."/>
            <person name="Nardi F."/>
        </authorList>
    </citation>
    <scope>NUCLEOTIDE SEQUENCE [LARGE SCALE GENOMIC DNA]</scope>
    <source>
        <strain evidence="6">DMR45628</strain>
    </source>
</reference>
<dbReference type="SUPFAM" id="SSF51419">
    <property type="entry name" value="PLP-binding barrel"/>
    <property type="match status" value="1"/>
</dbReference>
<dbReference type="InterPro" id="IPR011078">
    <property type="entry name" value="PyrdxlP_homeostasis"/>
</dbReference>
<organism evidence="6 7">
    <name type="scientific">Popillia japonica</name>
    <name type="common">Japanese beetle</name>
    <dbReference type="NCBI Taxonomy" id="7064"/>
    <lineage>
        <taxon>Eukaryota</taxon>
        <taxon>Metazoa</taxon>
        <taxon>Ecdysozoa</taxon>
        <taxon>Arthropoda</taxon>
        <taxon>Hexapoda</taxon>
        <taxon>Insecta</taxon>
        <taxon>Pterygota</taxon>
        <taxon>Neoptera</taxon>
        <taxon>Endopterygota</taxon>
        <taxon>Coleoptera</taxon>
        <taxon>Polyphaga</taxon>
        <taxon>Scarabaeiformia</taxon>
        <taxon>Scarabaeidae</taxon>
        <taxon>Rutelinae</taxon>
        <taxon>Popillia</taxon>
    </lineage>
</organism>
<sequence length="259" mass="29101">MSEINVKLGLKNVLSRIEEASKRRSSEFEGKIPQLVAEFEGKIPQLVAVTKTKPVDMIIEAYDAGQRHFGENYVNELVDKANHKDILEKCKDIKWHFIGNLQTNKVNKVLPLPNLYMIETIDDEKLAAKVNANWPKYGSPDMRLNVMVQVNTSGEEAKNGTPPSNVVQLSRFVLENCPNLHLHGLMTIGLFGYDLSNGPNPDFILLKQCRDKVCKELNIETKDLELSMGMSDDFEHAIEMGSTNVRVGSSIFGAREKKT</sequence>
<dbReference type="CDD" id="cd06822">
    <property type="entry name" value="PLPDE_III_YBL036c_euk"/>
    <property type="match status" value="1"/>
</dbReference>
<evidence type="ECO:0000259" key="5">
    <source>
        <dbReference type="Pfam" id="PF01168"/>
    </source>
</evidence>
<dbReference type="PROSITE" id="PS01211">
    <property type="entry name" value="UPF0001"/>
    <property type="match status" value="1"/>
</dbReference>
<comment type="cofactor">
    <cofactor evidence="3">
        <name>pyridoxal 5'-phosphate</name>
        <dbReference type="ChEBI" id="CHEBI:597326"/>
    </cofactor>
</comment>
<protein>
    <recommendedName>
        <fullName evidence="2">Pyridoxal phosphate homeostasis protein</fullName>
        <shortName evidence="2">PLP homeostasis protein</shortName>
    </recommendedName>
</protein>
<evidence type="ECO:0000313" key="6">
    <source>
        <dbReference type="EMBL" id="KAK9687088.1"/>
    </source>
</evidence>
<dbReference type="NCBIfam" id="TIGR00044">
    <property type="entry name" value="YggS family pyridoxal phosphate-dependent enzyme"/>
    <property type="match status" value="1"/>
</dbReference>
<evidence type="ECO:0000256" key="3">
    <source>
        <dbReference type="PIRSR" id="PIRSR004848-1"/>
    </source>
</evidence>
<dbReference type="Proteomes" id="UP001458880">
    <property type="component" value="Unassembled WGS sequence"/>
</dbReference>
<proteinExistence type="inferred from homology"/>
<dbReference type="HAMAP" id="MF_02087">
    <property type="entry name" value="PLP_homeostasis"/>
    <property type="match status" value="1"/>
</dbReference>
<comment type="similarity">
    <text evidence="2 4">Belongs to the pyridoxal phosphate-binding protein YggS/PROSC family.</text>
</comment>
<dbReference type="PANTHER" id="PTHR10146:SF14">
    <property type="entry name" value="PYRIDOXAL PHOSPHATE HOMEOSTASIS PROTEIN"/>
    <property type="match status" value="1"/>
</dbReference>
<dbReference type="Gene3D" id="3.20.20.10">
    <property type="entry name" value="Alanine racemase"/>
    <property type="match status" value="1"/>
</dbReference>
<keyword evidence="7" id="KW-1185">Reference proteome</keyword>
<dbReference type="GO" id="GO:0030170">
    <property type="term" value="F:pyridoxal phosphate binding"/>
    <property type="evidence" value="ECO:0007669"/>
    <property type="project" value="UniProtKB-UniRule"/>
</dbReference>
<evidence type="ECO:0000256" key="2">
    <source>
        <dbReference type="HAMAP-Rule" id="MF_03225"/>
    </source>
</evidence>
<evidence type="ECO:0000313" key="7">
    <source>
        <dbReference type="Proteomes" id="UP001458880"/>
    </source>
</evidence>
<dbReference type="PIRSF" id="PIRSF004848">
    <property type="entry name" value="YBL036c_PLPDEIII"/>
    <property type="match status" value="1"/>
</dbReference>
<comment type="caution">
    <text evidence="6">The sequence shown here is derived from an EMBL/GenBank/DDBJ whole genome shotgun (WGS) entry which is preliminary data.</text>
</comment>
<feature type="domain" description="Alanine racemase N-terminal" evidence="5">
    <location>
        <begin position="41"/>
        <end position="255"/>
    </location>
</feature>
<dbReference type="PANTHER" id="PTHR10146">
    <property type="entry name" value="PROLINE SYNTHETASE CO-TRANSCRIBED BACTERIAL HOMOLOG PROTEIN"/>
    <property type="match status" value="1"/>
</dbReference>
<dbReference type="AlphaFoldDB" id="A0AAW1ICW6"/>
<comment type="function">
    <text evidence="2">Pyridoxal 5'-phosphate (PLP)-binding protein, which may be involved in intracellular homeostatic regulation of pyridoxal 5'-phosphate (PLP), the active form of vitamin B6.</text>
</comment>
<gene>
    <name evidence="6" type="ORF">QE152_g36707</name>
</gene>
<dbReference type="InterPro" id="IPR029066">
    <property type="entry name" value="PLP-binding_barrel"/>
</dbReference>
<name>A0AAW1ICW6_POPJA</name>
<dbReference type="FunFam" id="3.20.20.10:FF:000007">
    <property type="entry name" value="Pyridoxal phosphate homeostasis protein"/>
    <property type="match status" value="1"/>
</dbReference>
<accession>A0AAW1ICW6</accession>